<protein>
    <submittedName>
        <fullName evidence="8">Riboflavin transporter</fullName>
    </submittedName>
</protein>
<dbReference type="RefSeq" id="WP_097805884.1">
    <property type="nucleotide sequence ID" value="NZ_FXYH01000014.1"/>
</dbReference>
<evidence type="ECO:0000256" key="1">
    <source>
        <dbReference type="ARBA" id="ARBA00004141"/>
    </source>
</evidence>
<dbReference type="OrthoDB" id="9815809at2"/>
<dbReference type="GO" id="GO:0016020">
    <property type="term" value="C:membrane"/>
    <property type="evidence" value="ECO:0007669"/>
    <property type="project" value="UniProtKB-SubCell"/>
</dbReference>
<organism evidence="8 9">
    <name type="scientific">Pelagimonas varians</name>
    <dbReference type="NCBI Taxonomy" id="696760"/>
    <lineage>
        <taxon>Bacteria</taxon>
        <taxon>Pseudomonadati</taxon>
        <taxon>Pseudomonadota</taxon>
        <taxon>Alphaproteobacteria</taxon>
        <taxon>Rhodobacterales</taxon>
        <taxon>Roseobacteraceae</taxon>
        <taxon>Pelagimonas</taxon>
    </lineage>
</organism>
<evidence type="ECO:0000313" key="9">
    <source>
        <dbReference type="Proteomes" id="UP000220836"/>
    </source>
</evidence>
<dbReference type="InterPro" id="IPR037185">
    <property type="entry name" value="EmrE-like"/>
</dbReference>
<keyword evidence="5 6" id="KW-0472">Membrane</keyword>
<feature type="transmembrane region" description="Helical" evidence="6">
    <location>
        <begin position="72"/>
        <end position="95"/>
    </location>
</feature>
<evidence type="ECO:0000259" key="7">
    <source>
        <dbReference type="Pfam" id="PF00892"/>
    </source>
</evidence>
<feature type="domain" description="EamA" evidence="7">
    <location>
        <begin position="154"/>
        <end position="288"/>
    </location>
</feature>
<evidence type="ECO:0000313" key="8">
    <source>
        <dbReference type="EMBL" id="SMX46898.1"/>
    </source>
</evidence>
<dbReference type="AlphaFoldDB" id="A0A238KW21"/>
<sequence>MTTSHNDRPLLGISLMLGFCVLIPYSDALAKLLGPHLSVGQLVTLRFIFQGLILIPLTIATRRHWRASGATLGWIFARTMLQVLGIGLMYSSLMYLPLADAVAIAFVMPFIMLLLGHWFLGEEVGARRLIACGVGFVGTLLVVQPAFSDVGWPALLPLGVALAFAAFMLITRKISGATDPVGMQALSAPLALLVLIPLHLMPLDLPMLTWVMPEADIWLLVVAMGFVGTFGHLLMTWSLRYAPAATLAPMQYLEIPAATFVGWMIFGDLPGTLASVGIAITMASGFYIILRERATLRQSS</sequence>
<keyword evidence="3 6" id="KW-0812">Transmembrane</keyword>
<dbReference type="SUPFAM" id="SSF103481">
    <property type="entry name" value="Multidrug resistance efflux transporter EmrE"/>
    <property type="match status" value="2"/>
</dbReference>
<proteinExistence type="inferred from homology"/>
<evidence type="ECO:0000256" key="2">
    <source>
        <dbReference type="ARBA" id="ARBA00009853"/>
    </source>
</evidence>
<comment type="similarity">
    <text evidence="2">Belongs to the drug/metabolite transporter (DMT) superfamily. 10 TMS drug/metabolite exporter (DME) (TC 2.A.7.3) family.</text>
</comment>
<evidence type="ECO:0000256" key="4">
    <source>
        <dbReference type="ARBA" id="ARBA00022989"/>
    </source>
</evidence>
<dbReference type="EMBL" id="FXYH01000014">
    <property type="protein sequence ID" value="SMX46898.1"/>
    <property type="molecule type" value="Genomic_DNA"/>
</dbReference>
<evidence type="ECO:0000256" key="6">
    <source>
        <dbReference type="SAM" id="Phobius"/>
    </source>
</evidence>
<feature type="transmembrane region" description="Helical" evidence="6">
    <location>
        <begin position="101"/>
        <end position="120"/>
    </location>
</feature>
<dbReference type="Pfam" id="PF00892">
    <property type="entry name" value="EamA"/>
    <property type="match status" value="2"/>
</dbReference>
<evidence type="ECO:0000256" key="3">
    <source>
        <dbReference type="ARBA" id="ARBA00022692"/>
    </source>
</evidence>
<feature type="transmembrane region" description="Helical" evidence="6">
    <location>
        <begin position="247"/>
        <end position="266"/>
    </location>
</feature>
<feature type="domain" description="EamA" evidence="7">
    <location>
        <begin position="11"/>
        <end position="143"/>
    </location>
</feature>
<dbReference type="InterPro" id="IPR000620">
    <property type="entry name" value="EamA_dom"/>
</dbReference>
<dbReference type="Proteomes" id="UP000220836">
    <property type="component" value="Unassembled WGS sequence"/>
</dbReference>
<dbReference type="PANTHER" id="PTHR22911:SF6">
    <property type="entry name" value="SOLUTE CARRIER FAMILY 35 MEMBER G1"/>
    <property type="match status" value="1"/>
</dbReference>
<feature type="transmembrane region" description="Helical" evidence="6">
    <location>
        <begin position="129"/>
        <end position="147"/>
    </location>
</feature>
<feature type="transmembrane region" description="Helical" evidence="6">
    <location>
        <begin position="38"/>
        <end position="60"/>
    </location>
</feature>
<feature type="transmembrane region" description="Helical" evidence="6">
    <location>
        <begin position="153"/>
        <end position="171"/>
    </location>
</feature>
<dbReference type="PANTHER" id="PTHR22911">
    <property type="entry name" value="ACYL-MALONYL CONDENSING ENZYME-RELATED"/>
    <property type="match status" value="1"/>
</dbReference>
<reference evidence="8 9" key="1">
    <citation type="submission" date="2017-05" db="EMBL/GenBank/DDBJ databases">
        <authorList>
            <person name="Song R."/>
            <person name="Chenine A.L."/>
            <person name="Ruprecht R.M."/>
        </authorList>
    </citation>
    <scope>NUCLEOTIDE SEQUENCE [LARGE SCALE GENOMIC DNA]</scope>
    <source>
        <strain evidence="8 9">CECT 8663</strain>
    </source>
</reference>
<comment type="subcellular location">
    <subcellularLocation>
        <location evidence="1">Membrane</location>
        <topology evidence="1">Multi-pass membrane protein</topology>
    </subcellularLocation>
</comment>
<feature type="transmembrane region" description="Helical" evidence="6">
    <location>
        <begin position="215"/>
        <end position="235"/>
    </location>
</feature>
<gene>
    <name evidence="8" type="primary">ribN_4</name>
    <name evidence="8" type="ORF">PEV8663_03415</name>
</gene>
<evidence type="ECO:0000256" key="5">
    <source>
        <dbReference type="ARBA" id="ARBA00023136"/>
    </source>
</evidence>
<keyword evidence="4 6" id="KW-1133">Transmembrane helix</keyword>
<accession>A0A238KW21</accession>
<feature type="transmembrane region" description="Helical" evidence="6">
    <location>
        <begin position="272"/>
        <end position="290"/>
    </location>
</feature>
<keyword evidence="9" id="KW-1185">Reference proteome</keyword>
<name>A0A238KW21_9RHOB</name>
<feature type="transmembrane region" description="Helical" evidence="6">
    <location>
        <begin position="183"/>
        <end position="203"/>
    </location>
</feature>